<feature type="transmembrane region" description="Helical" evidence="1">
    <location>
        <begin position="63"/>
        <end position="81"/>
    </location>
</feature>
<keyword evidence="1" id="KW-0472">Membrane</keyword>
<dbReference type="AlphaFoldDB" id="A0A940SXF7"/>
<feature type="transmembrane region" description="Helical" evidence="1">
    <location>
        <begin position="87"/>
        <end position="105"/>
    </location>
</feature>
<reference evidence="2" key="1">
    <citation type="submission" date="2020-12" db="EMBL/GenBank/DDBJ databases">
        <title>Vagococcus allomyrinae sp. nov. and Enterococcus lavae sp. nov., isolated from the larvae of Allomyrina dichotoma.</title>
        <authorList>
            <person name="Lee S.D."/>
        </authorList>
    </citation>
    <scope>NUCLEOTIDE SEQUENCE</scope>
    <source>
        <strain evidence="2">BWB3-3</strain>
    </source>
</reference>
<keyword evidence="1" id="KW-0812">Transmembrane</keyword>
<proteinExistence type="predicted"/>
<evidence type="ECO:0000313" key="2">
    <source>
        <dbReference type="EMBL" id="MBP1044280.1"/>
    </source>
</evidence>
<dbReference type="EMBL" id="JAEEGA010000024">
    <property type="protein sequence ID" value="MBP1044280.1"/>
    <property type="molecule type" value="Genomic_DNA"/>
</dbReference>
<dbReference type="InterPro" id="IPR005325">
    <property type="entry name" value="DUF308_memb"/>
</dbReference>
<gene>
    <name evidence="2" type="ORF">I6N95_25050</name>
</gene>
<feature type="transmembrane region" description="Helical" evidence="1">
    <location>
        <begin position="9"/>
        <end position="27"/>
    </location>
</feature>
<feature type="transmembrane region" description="Helical" evidence="1">
    <location>
        <begin position="33"/>
        <end position="56"/>
    </location>
</feature>
<evidence type="ECO:0000313" key="3">
    <source>
        <dbReference type="Proteomes" id="UP000674938"/>
    </source>
</evidence>
<keyword evidence="1" id="KW-1133">Transmembrane helix</keyword>
<sequence length="184" mass="20311">MKNEKVKAFLRGSVFMLIGVLFMINPVQKGALFLLIAGIGLVVSGAIVVIDGLFFVSGWGQKILRMIEGLLIGGFGLVFFLRNPASGAVLIVYTVVWGMILTAVLNMMMVFKAESGLKWLIIIVNVLIVWFGIQSLLDPRLAVAIFYWTVAFQLIFMGVSQLLLIFLLPKEETFFSDSSKSKKG</sequence>
<organism evidence="2 3">
    <name type="scientific">Vagococcus allomyrinae</name>
    <dbReference type="NCBI Taxonomy" id="2794353"/>
    <lineage>
        <taxon>Bacteria</taxon>
        <taxon>Bacillati</taxon>
        <taxon>Bacillota</taxon>
        <taxon>Bacilli</taxon>
        <taxon>Lactobacillales</taxon>
        <taxon>Enterococcaceae</taxon>
        <taxon>Vagococcus</taxon>
    </lineage>
</organism>
<keyword evidence="3" id="KW-1185">Reference proteome</keyword>
<protein>
    <submittedName>
        <fullName evidence="2">DUF308 domain-containing protein</fullName>
    </submittedName>
</protein>
<evidence type="ECO:0000256" key="1">
    <source>
        <dbReference type="SAM" id="Phobius"/>
    </source>
</evidence>
<feature type="transmembrane region" description="Helical" evidence="1">
    <location>
        <begin position="145"/>
        <end position="168"/>
    </location>
</feature>
<dbReference type="Proteomes" id="UP000674938">
    <property type="component" value="Unassembled WGS sequence"/>
</dbReference>
<comment type="caution">
    <text evidence="2">The sequence shown here is derived from an EMBL/GenBank/DDBJ whole genome shotgun (WGS) entry which is preliminary data.</text>
</comment>
<accession>A0A940SXF7</accession>
<feature type="transmembrane region" description="Helical" evidence="1">
    <location>
        <begin position="117"/>
        <end position="133"/>
    </location>
</feature>
<dbReference type="Pfam" id="PF03729">
    <property type="entry name" value="DUF308"/>
    <property type="match status" value="1"/>
</dbReference>
<name>A0A940SXF7_9ENTE</name>